<keyword evidence="2" id="KW-0472">Membrane</keyword>
<organism evidence="4 5">
    <name type="scientific">Russula ochroleuca</name>
    <dbReference type="NCBI Taxonomy" id="152965"/>
    <lineage>
        <taxon>Eukaryota</taxon>
        <taxon>Fungi</taxon>
        <taxon>Dikarya</taxon>
        <taxon>Basidiomycota</taxon>
        <taxon>Agaricomycotina</taxon>
        <taxon>Agaricomycetes</taxon>
        <taxon>Russulales</taxon>
        <taxon>Russulaceae</taxon>
        <taxon>Russula</taxon>
    </lineage>
</organism>
<dbReference type="AlphaFoldDB" id="A0A9P5MRC7"/>
<sequence length="802" mass="90629">MIRQHGVEGMVHRNEQGNESSRTPEESHKDFDDSANDLWSLYGKEAKSHDEARINTLKDDMDGVLIFAGLFSGVLTAFVVPKIQDLKVNPADQSVYYQNQSVQMLNQISQQLASLGSQVSTNFTPSQPYPTFHPSASDRRVDIIWLISLVCSLSAALLATLVQHWVRAYMRIFQQSSNPLKTARIRLFLFEGAERLPVVAEAVPGLIHVSLILFFWGLCDIIMHIDTAVSIATVVPIGVCAFLYLYCVITPIWNPQSPYRTPFSGFLWYLIRKLRRGPHYNRFRGKVVKPPSMEVRQEESAMKETDDRKKRDVRAVQWLVDNINGSNETQTFVLAIPGSFNQEWGREVWKGVVGDDQSTSTVDLQTQHQPGTAVYDLCRCERRRRMRGCVETAASLVCCTEVELGLFGEVGEVLSELGVKERTNDPLTIRSNPSFTVRWTCLSLVAIWKMVDGNRVQELARFALAGIARFQTDYGGPDTMALAAAQGIDDYLMKAWEPVLELHLAFEPWSQNRTESEIREILNEHDASILELERIAIEAVGVEDVDWRISLLQDTMDGATNELTRRLPGVFFNELKPVAPIMISEAFDISSVETTPVPPQLIFPGQQIQCLCTLGRRLRDIIEGQNNETHEETLRSLESLREIPVQLRRLNYLMKRQLYRLLDLRDGGGLGFTIELFFLALRQLSSTTSLSELKEVFYTGTFKVITSNWEKSKDSAGTQRILLDLLCDLVIRSRGVFSDFSYPPYVVEMLLDLVGKMVKGHGGSHLHINEIIDELTNDRMWNRMDSSLRDKALSAIGNAASS</sequence>
<feature type="compositionally biased region" description="Basic and acidic residues" evidence="1">
    <location>
        <begin position="10"/>
        <end position="32"/>
    </location>
</feature>
<dbReference type="Proteomes" id="UP000759537">
    <property type="component" value="Unassembled WGS sequence"/>
</dbReference>
<keyword evidence="5" id="KW-1185">Reference proteome</keyword>
<keyword evidence="2" id="KW-1133">Transmembrane helix</keyword>
<reference evidence="4" key="1">
    <citation type="submission" date="2019-10" db="EMBL/GenBank/DDBJ databases">
        <authorList>
            <consortium name="DOE Joint Genome Institute"/>
            <person name="Kuo A."/>
            <person name="Miyauchi S."/>
            <person name="Kiss E."/>
            <person name="Drula E."/>
            <person name="Kohler A."/>
            <person name="Sanchez-Garcia M."/>
            <person name="Andreopoulos B."/>
            <person name="Barry K.W."/>
            <person name="Bonito G."/>
            <person name="Buee M."/>
            <person name="Carver A."/>
            <person name="Chen C."/>
            <person name="Cichocki N."/>
            <person name="Clum A."/>
            <person name="Culley D."/>
            <person name="Crous P.W."/>
            <person name="Fauchery L."/>
            <person name="Girlanda M."/>
            <person name="Hayes R."/>
            <person name="Keri Z."/>
            <person name="LaButti K."/>
            <person name="Lipzen A."/>
            <person name="Lombard V."/>
            <person name="Magnuson J."/>
            <person name="Maillard F."/>
            <person name="Morin E."/>
            <person name="Murat C."/>
            <person name="Nolan M."/>
            <person name="Ohm R."/>
            <person name="Pangilinan J."/>
            <person name="Pereira M."/>
            <person name="Perotto S."/>
            <person name="Peter M."/>
            <person name="Riley R."/>
            <person name="Sitrit Y."/>
            <person name="Stielow B."/>
            <person name="Szollosi G."/>
            <person name="Zifcakova L."/>
            <person name="Stursova M."/>
            <person name="Spatafora J.W."/>
            <person name="Tedersoo L."/>
            <person name="Vaario L.-M."/>
            <person name="Yamada A."/>
            <person name="Yan M."/>
            <person name="Wang P."/>
            <person name="Xu J."/>
            <person name="Bruns T."/>
            <person name="Baldrian P."/>
            <person name="Vilgalys R."/>
            <person name="Henrissat B."/>
            <person name="Grigoriev I.V."/>
            <person name="Hibbett D."/>
            <person name="Nagy L.G."/>
            <person name="Martin F.M."/>
        </authorList>
    </citation>
    <scope>NUCLEOTIDE SEQUENCE</scope>
    <source>
        <strain evidence="4">Prilba</strain>
    </source>
</reference>
<evidence type="ECO:0000256" key="2">
    <source>
        <dbReference type="SAM" id="Phobius"/>
    </source>
</evidence>
<accession>A0A9P5MRC7</accession>
<proteinExistence type="predicted"/>
<dbReference type="EMBL" id="WHVB01000017">
    <property type="protein sequence ID" value="KAF8474324.1"/>
    <property type="molecule type" value="Genomic_DNA"/>
</dbReference>
<dbReference type="Pfam" id="PF20153">
    <property type="entry name" value="DUF6535"/>
    <property type="match status" value="1"/>
</dbReference>
<feature type="region of interest" description="Disordered" evidence="1">
    <location>
        <begin position="1"/>
        <end position="34"/>
    </location>
</feature>
<feature type="domain" description="DUF6535" evidence="3">
    <location>
        <begin position="39"/>
        <end position="222"/>
    </location>
</feature>
<reference evidence="4" key="2">
    <citation type="journal article" date="2020" name="Nat. Commun.">
        <title>Large-scale genome sequencing of mycorrhizal fungi provides insights into the early evolution of symbiotic traits.</title>
        <authorList>
            <person name="Miyauchi S."/>
            <person name="Kiss E."/>
            <person name="Kuo A."/>
            <person name="Drula E."/>
            <person name="Kohler A."/>
            <person name="Sanchez-Garcia M."/>
            <person name="Morin E."/>
            <person name="Andreopoulos B."/>
            <person name="Barry K.W."/>
            <person name="Bonito G."/>
            <person name="Buee M."/>
            <person name="Carver A."/>
            <person name="Chen C."/>
            <person name="Cichocki N."/>
            <person name="Clum A."/>
            <person name="Culley D."/>
            <person name="Crous P.W."/>
            <person name="Fauchery L."/>
            <person name="Girlanda M."/>
            <person name="Hayes R.D."/>
            <person name="Keri Z."/>
            <person name="LaButti K."/>
            <person name="Lipzen A."/>
            <person name="Lombard V."/>
            <person name="Magnuson J."/>
            <person name="Maillard F."/>
            <person name="Murat C."/>
            <person name="Nolan M."/>
            <person name="Ohm R.A."/>
            <person name="Pangilinan J."/>
            <person name="Pereira M.F."/>
            <person name="Perotto S."/>
            <person name="Peter M."/>
            <person name="Pfister S."/>
            <person name="Riley R."/>
            <person name="Sitrit Y."/>
            <person name="Stielow J.B."/>
            <person name="Szollosi G."/>
            <person name="Zifcakova L."/>
            <person name="Stursova M."/>
            <person name="Spatafora J.W."/>
            <person name="Tedersoo L."/>
            <person name="Vaario L.M."/>
            <person name="Yamada A."/>
            <person name="Yan M."/>
            <person name="Wang P."/>
            <person name="Xu J."/>
            <person name="Bruns T."/>
            <person name="Baldrian P."/>
            <person name="Vilgalys R."/>
            <person name="Dunand C."/>
            <person name="Henrissat B."/>
            <person name="Grigoriev I.V."/>
            <person name="Hibbett D."/>
            <person name="Nagy L.G."/>
            <person name="Martin F.M."/>
        </authorList>
    </citation>
    <scope>NUCLEOTIDE SEQUENCE</scope>
    <source>
        <strain evidence="4">Prilba</strain>
    </source>
</reference>
<protein>
    <recommendedName>
        <fullName evidence="3">DUF6535 domain-containing protein</fullName>
    </recommendedName>
</protein>
<evidence type="ECO:0000256" key="1">
    <source>
        <dbReference type="SAM" id="MobiDB-lite"/>
    </source>
</evidence>
<feature type="transmembrane region" description="Helical" evidence="2">
    <location>
        <begin position="231"/>
        <end position="253"/>
    </location>
</feature>
<evidence type="ECO:0000259" key="3">
    <source>
        <dbReference type="Pfam" id="PF20153"/>
    </source>
</evidence>
<feature type="transmembrane region" description="Helical" evidence="2">
    <location>
        <begin position="63"/>
        <end position="80"/>
    </location>
</feature>
<gene>
    <name evidence="4" type="ORF">DFH94DRAFT_124105</name>
</gene>
<name>A0A9P5MRC7_9AGAM</name>
<evidence type="ECO:0000313" key="5">
    <source>
        <dbReference type="Proteomes" id="UP000759537"/>
    </source>
</evidence>
<feature type="transmembrane region" description="Helical" evidence="2">
    <location>
        <begin position="143"/>
        <end position="166"/>
    </location>
</feature>
<comment type="caution">
    <text evidence="4">The sequence shown here is derived from an EMBL/GenBank/DDBJ whole genome shotgun (WGS) entry which is preliminary data.</text>
</comment>
<dbReference type="OrthoDB" id="3219854at2759"/>
<keyword evidence="2" id="KW-0812">Transmembrane</keyword>
<evidence type="ECO:0000313" key="4">
    <source>
        <dbReference type="EMBL" id="KAF8474324.1"/>
    </source>
</evidence>
<dbReference type="InterPro" id="IPR045338">
    <property type="entry name" value="DUF6535"/>
</dbReference>